<evidence type="ECO:0000313" key="2">
    <source>
        <dbReference type="Proteomes" id="UP000027442"/>
    </source>
</evidence>
<organism evidence="1 2">
    <name type="scientific">Hoylesella loescheii DSM 19665 = JCM 12249 = ATCC 15930</name>
    <dbReference type="NCBI Taxonomy" id="1122985"/>
    <lineage>
        <taxon>Bacteria</taxon>
        <taxon>Pseudomonadati</taxon>
        <taxon>Bacteroidota</taxon>
        <taxon>Bacteroidia</taxon>
        <taxon>Bacteroidales</taxon>
        <taxon>Prevotellaceae</taxon>
        <taxon>Hoylesella</taxon>
    </lineage>
</organism>
<dbReference type="EMBL" id="JNGW01000022">
    <property type="protein sequence ID" value="KDR53245.1"/>
    <property type="molecule type" value="Genomic_DNA"/>
</dbReference>
<gene>
    <name evidence="1" type="ORF">HMPREF1991_00609</name>
</gene>
<comment type="caution">
    <text evidence="1">The sequence shown here is derived from an EMBL/GenBank/DDBJ whole genome shotgun (WGS) entry which is preliminary data.</text>
</comment>
<reference evidence="1 2" key="1">
    <citation type="submission" date="2013-08" db="EMBL/GenBank/DDBJ databases">
        <authorList>
            <person name="Weinstock G."/>
            <person name="Sodergren E."/>
            <person name="Wylie T."/>
            <person name="Fulton L."/>
            <person name="Fulton R."/>
            <person name="Fronick C."/>
            <person name="O'Laughlin M."/>
            <person name="Godfrey J."/>
            <person name="Miner T."/>
            <person name="Herter B."/>
            <person name="Appelbaum E."/>
            <person name="Cordes M."/>
            <person name="Lek S."/>
            <person name="Wollam A."/>
            <person name="Pepin K.H."/>
            <person name="Palsikar V.B."/>
            <person name="Mitreva M."/>
            <person name="Wilson R.K."/>
        </authorList>
    </citation>
    <scope>NUCLEOTIDE SEQUENCE [LARGE SCALE GENOMIC DNA]</scope>
    <source>
        <strain evidence="1 2">ATCC 15930</strain>
    </source>
</reference>
<sequence length="92" mass="10545">MSTYNLGRVAHFVRNPALPKDQPLRGSWHNEFLLSRTRLIILPAYWSPFLFQYAELNSQSTNISIQTNQQKKTKTYGLVSLDAPLKLGRSLP</sequence>
<accession>A0A069QKC2</accession>
<name>A0A069QKC2_HOYLO</name>
<evidence type="ECO:0000313" key="1">
    <source>
        <dbReference type="EMBL" id="KDR53245.1"/>
    </source>
</evidence>
<protein>
    <submittedName>
        <fullName evidence="1">Uncharacterized protein</fullName>
    </submittedName>
</protein>
<dbReference type="AlphaFoldDB" id="A0A069QKC2"/>
<dbReference type="PATRIC" id="fig|1122985.7.peg.631"/>
<keyword evidence="2" id="KW-1185">Reference proteome</keyword>
<dbReference type="HOGENOM" id="CLU_2410761_0_0_10"/>
<dbReference type="Proteomes" id="UP000027442">
    <property type="component" value="Unassembled WGS sequence"/>
</dbReference>
<proteinExistence type="predicted"/>